<dbReference type="Proteomes" id="UP001597468">
    <property type="component" value="Unassembled WGS sequence"/>
</dbReference>
<keyword evidence="1" id="KW-1133">Transmembrane helix</keyword>
<keyword evidence="3" id="KW-1185">Reference proteome</keyword>
<evidence type="ECO:0000313" key="3">
    <source>
        <dbReference type="Proteomes" id="UP001597468"/>
    </source>
</evidence>
<name>A0ABW5IY25_9FLAO</name>
<gene>
    <name evidence="2" type="ORF">ACFSTG_07475</name>
</gene>
<protein>
    <recommendedName>
        <fullName evidence="4">DUF1453 domain-containing protein</fullName>
    </recommendedName>
</protein>
<evidence type="ECO:0000256" key="1">
    <source>
        <dbReference type="SAM" id="Phobius"/>
    </source>
</evidence>
<dbReference type="RefSeq" id="WP_380750437.1">
    <property type="nucleotide sequence ID" value="NZ_JBHULT010000006.1"/>
</dbReference>
<keyword evidence="1" id="KW-0812">Transmembrane</keyword>
<accession>A0ABW5IY25</accession>
<feature type="transmembrane region" description="Helical" evidence="1">
    <location>
        <begin position="117"/>
        <end position="137"/>
    </location>
</feature>
<evidence type="ECO:0000313" key="2">
    <source>
        <dbReference type="EMBL" id="MFD2517729.1"/>
    </source>
</evidence>
<reference evidence="3" key="1">
    <citation type="journal article" date="2019" name="Int. J. Syst. Evol. Microbiol.">
        <title>The Global Catalogue of Microorganisms (GCM) 10K type strain sequencing project: providing services to taxonomists for standard genome sequencing and annotation.</title>
        <authorList>
            <consortium name="The Broad Institute Genomics Platform"/>
            <consortium name="The Broad Institute Genome Sequencing Center for Infectious Disease"/>
            <person name="Wu L."/>
            <person name="Ma J."/>
        </authorList>
    </citation>
    <scope>NUCLEOTIDE SEQUENCE [LARGE SCALE GENOMIC DNA]</scope>
    <source>
        <strain evidence="3">KCTC 42585</strain>
    </source>
</reference>
<organism evidence="2 3">
    <name type="scientific">Salinimicrobium flavum</name>
    <dbReference type="NCBI Taxonomy" id="1737065"/>
    <lineage>
        <taxon>Bacteria</taxon>
        <taxon>Pseudomonadati</taxon>
        <taxon>Bacteroidota</taxon>
        <taxon>Flavobacteriia</taxon>
        <taxon>Flavobacteriales</taxon>
        <taxon>Flavobacteriaceae</taxon>
        <taxon>Salinimicrobium</taxon>
    </lineage>
</organism>
<feature type="transmembrane region" description="Helical" evidence="1">
    <location>
        <begin position="47"/>
        <end position="66"/>
    </location>
</feature>
<proteinExistence type="predicted"/>
<keyword evidence="1" id="KW-0472">Membrane</keyword>
<evidence type="ECO:0008006" key="4">
    <source>
        <dbReference type="Google" id="ProtNLM"/>
    </source>
</evidence>
<comment type="caution">
    <text evidence="2">The sequence shown here is derived from an EMBL/GenBank/DDBJ whole genome shotgun (WGS) entry which is preliminary data.</text>
</comment>
<dbReference type="EMBL" id="JBHULT010000006">
    <property type="protein sequence ID" value="MFD2517729.1"/>
    <property type="molecule type" value="Genomic_DNA"/>
</dbReference>
<feature type="transmembrane region" description="Helical" evidence="1">
    <location>
        <begin position="93"/>
        <end position="111"/>
    </location>
</feature>
<sequence>MDKSRFLGPLLALTGDVAKHLMDKPSNFIYTGLFIVLLGFGDDNGRLISNEIVLISGGLALGYGLVLQMKSDNKIEPTKSPGKFEWLKLSPKIYILIGIIIARLNRIFPFVGKYSDWEIIISSIGLLIAFYGTYLFLQEKRKRKESGNIE</sequence>